<protein>
    <recommendedName>
        <fullName evidence="4">Integral membrane protein</fullName>
    </recommendedName>
</protein>
<keyword evidence="3" id="KW-1185">Reference proteome</keyword>
<comment type="caution">
    <text evidence="2">The sequence shown here is derived from an EMBL/GenBank/DDBJ whole genome shotgun (WGS) entry which is preliminary data.</text>
</comment>
<evidence type="ECO:0000313" key="2">
    <source>
        <dbReference type="EMBL" id="GAA2229851.1"/>
    </source>
</evidence>
<accession>A0ABN3DG80</accession>
<keyword evidence="1" id="KW-0812">Transmembrane</keyword>
<organism evidence="2 3">
    <name type="scientific">Herbiconiux moechotypicola</name>
    <dbReference type="NCBI Taxonomy" id="637393"/>
    <lineage>
        <taxon>Bacteria</taxon>
        <taxon>Bacillati</taxon>
        <taxon>Actinomycetota</taxon>
        <taxon>Actinomycetes</taxon>
        <taxon>Micrococcales</taxon>
        <taxon>Microbacteriaceae</taxon>
        <taxon>Herbiconiux</taxon>
    </lineage>
</organism>
<dbReference type="RefSeq" id="WP_259478818.1">
    <property type="nucleotide sequence ID" value="NZ_BAAAQY010000003.1"/>
</dbReference>
<keyword evidence="1" id="KW-0472">Membrane</keyword>
<dbReference type="Proteomes" id="UP001500929">
    <property type="component" value="Unassembled WGS sequence"/>
</dbReference>
<feature type="transmembrane region" description="Helical" evidence="1">
    <location>
        <begin position="57"/>
        <end position="78"/>
    </location>
</feature>
<evidence type="ECO:0000313" key="3">
    <source>
        <dbReference type="Proteomes" id="UP001500929"/>
    </source>
</evidence>
<gene>
    <name evidence="2" type="ORF">GCM10009851_13160</name>
</gene>
<evidence type="ECO:0008006" key="4">
    <source>
        <dbReference type="Google" id="ProtNLM"/>
    </source>
</evidence>
<dbReference type="EMBL" id="BAAAQY010000003">
    <property type="protein sequence ID" value="GAA2229851.1"/>
    <property type="molecule type" value="Genomic_DNA"/>
</dbReference>
<name>A0ABN3DG80_9MICO</name>
<evidence type="ECO:0000256" key="1">
    <source>
        <dbReference type="SAM" id="Phobius"/>
    </source>
</evidence>
<dbReference type="InterPro" id="IPR046094">
    <property type="entry name" value="DUF6112"/>
</dbReference>
<sequence length="88" mass="9019">MDVFPDFDGVGATGELQSIVGALLMFVLIIAVLMLIICAIVWAVASSSGNHQAATKARTGLWVSVGAAALAGAGVAWMNFLLDLGTQL</sequence>
<dbReference type="Pfam" id="PF19607">
    <property type="entry name" value="DUF6112"/>
    <property type="match status" value="1"/>
</dbReference>
<keyword evidence="1" id="KW-1133">Transmembrane helix</keyword>
<reference evidence="2 3" key="1">
    <citation type="journal article" date="2019" name="Int. J. Syst. Evol. Microbiol.">
        <title>The Global Catalogue of Microorganisms (GCM) 10K type strain sequencing project: providing services to taxonomists for standard genome sequencing and annotation.</title>
        <authorList>
            <consortium name="The Broad Institute Genomics Platform"/>
            <consortium name="The Broad Institute Genome Sequencing Center for Infectious Disease"/>
            <person name="Wu L."/>
            <person name="Ma J."/>
        </authorList>
    </citation>
    <scope>NUCLEOTIDE SEQUENCE [LARGE SCALE GENOMIC DNA]</scope>
    <source>
        <strain evidence="2 3">JCM 16117</strain>
    </source>
</reference>
<proteinExistence type="predicted"/>
<feature type="transmembrane region" description="Helical" evidence="1">
    <location>
        <begin position="20"/>
        <end position="45"/>
    </location>
</feature>